<evidence type="ECO:0000259" key="4">
    <source>
        <dbReference type="PROSITE" id="PS51387"/>
    </source>
</evidence>
<dbReference type="GO" id="GO:0016491">
    <property type="term" value="F:oxidoreductase activity"/>
    <property type="evidence" value="ECO:0007669"/>
    <property type="project" value="UniProtKB-KW"/>
</dbReference>
<keyword evidence="2" id="KW-0560">Oxidoreductase</keyword>
<dbReference type="PANTHER" id="PTHR13878:SF91">
    <property type="entry name" value="FAD BINDING DOMAIN PROTEIN (AFU_ORTHOLOGUE AFUA_6G12070)-RELATED"/>
    <property type="match status" value="1"/>
</dbReference>
<dbReference type="InterPro" id="IPR050432">
    <property type="entry name" value="FAD-linked_Oxidoreductases_BP"/>
</dbReference>
<evidence type="ECO:0000256" key="2">
    <source>
        <dbReference type="ARBA" id="ARBA00023002"/>
    </source>
</evidence>
<dbReference type="InterPro" id="IPR006094">
    <property type="entry name" value="Oxid_FAD_bind_N"/>
</dbReference>
<dbReference type="eggNOG" id="ENOG502QQWK">
    <property type="taxonomic scope" value="Eukaryota"/>
</dbReference>
<keyword evidence="3" id="KW-0732">Signal</keyword>
<dbReference type="InterPro" id="IPR016166">
    <property type="entry name" value="FAD-bd_PCMH"/>
</dbReference>
<dbReference type="PROSITE" id="PS51387">
    <property type="entry name" value="FAD_PCMH"/>
    <property type="match status" value="1"/>
</dbReference>
<dbReference type="GeneID" id="19208616"/>
<organism evidence="5 6">
    <name type="scientific">Coniophora puteana (strain RWD-64-598)</name>
    <name type="common">Brown rot fungus</name>
    <dbReference type="NCBI Taxonomy" id="741705"/>
    <lineage>
        <taxon>Eukaryota</taxon>
        <taxon>Fungi</taxon>
        <taxon>Dikarya</taxon>
        <taxon>Basidiomycota</taxon>
        <taxon>Agaricomycotina</taxon>
        <taxon>Agaricomycetes</taxon>
        <taxon>Agaricomycetidae</taxon>
        <taxon>Boletales</taxon>
        <taxon>Coniophorineae</taxon>
        <taxon>Coniophoraceae</taxon>
        <taxon>Coniophora</taxon>
    </lineage>
</organism>
<dbReference type="InterPro" id="IPR016169">
    <property type="entry name" value="FAD-bd_PCMH_sub2"/>
</dbReference>
<dbReference type="KEGG" id="cput:CONPUDRAFT_68138"/>
<dbReference type="GO" id="GO:0071949">
    <property type="term" value="F:FAD binding"/>
    <property type="evidence" value="ECO:0007669"/>
    <property type="project" value="InterPro"/>
</dbReference>
<comment type="similarity">
    <text evidence="1">Belongs to the oxygen-dependent FAD-linked oxidoreductase family.</text>
</comment>
<dbReference type="Gene3D" id="3.30.465.10">
    <property type="match status" value="2"/>
</dbReference>
<dbReference type="RefSeq" id="XP_007775850.1">
    <property type="nucleotide sequence ID" value="XM_007777660.1"/>
</dbReference>
<proteinExistence type="inferred from homology"/>
<dbReference type="OrthoDB" id="9983560at2759"/>
<keyword evidence="6" id="KW-1185">Reference proteome</keyword>
<dbReference type="Pfam" id="PF01565">
    <property type="entry name" value="FAD_binding_4"/>
    <property type="match status" value="1"/>
</dbReference>
<accession>R7SFV3</accession>
<dbReference type="Proteomes" id="UP000053558">
    <property type="component" value="Unassembled WGS sequence"/>
</dbReference>
<dbReference type="SUPFAM" id="SSF56176">
    <property type="entry name" value="FAD-binding/transporter-associated domain-like"/>
    <property type="match status" value="1"/>
</dbReference>
<evidence type="ECO:0000256" key="1">
    <source>
        <dbReference type="ARBA" id="ARBA00005466"/>
    </source>
</evidence>
<gene>
    <name evidence="5" type="ORF">CONPUDRAFT_68138</name>
</gene>
<dbReference type="Pfam" id="PF08031">
    <property type="entry name" value="BBE"/>
    <property type="match status" value="1"/>
</dbReference>
<dbReference type="OMA" id="GRNDENC"/>
<feature type="domain" description="FAD-binding PCMH-type" evidence="4">
    <location>
        <begin position="137"/>
        <end position="324"/>
    </location>
</feature>
<reference evidence="6" key="1">
    <citation type="journal article" date="2012" name="Science">
        <title>The Paleozoic origin of enzymatic lignin decomposition reconstructed from 31 fungal genomes.</title>
        <authorList>
            <person name="Floudas D."/>
            <person name="Binder M."/>
            <person name="Riley R."/>
            <person name="Barry K."/>
            <person name="Blanchette R.A."/>
            <person name="Henrissat B."/>
            <person name="Martinez A.T."/>
            <person name="Otillar R."/>
            <person name="Spatafora J.W."/>
            <person name="Yadav J.S."/>
            <person name="Aerts A."/>
            <person name="Benoit I."/>
            <person name="Boyd A."/>
            <person name="Carlson A."/>
            <person name="Copeland A."/>
            <person name="Coutinho P.M."/>
            <person name="de Vries R.P."/>
            <person name="Ferreira P."/>
            <person name="Findley K."/>
            <person name="Foster B."/>
            <person name="Gaskell J."/>
            <person name="Glotzer D."/>
            <person name="Gorecki P."/>
            <person name="Heitman J."/>
            <person name="Hesse C."/>
            <person name="Hori C."/>
            <person name="Igarashi K."/>
            <person name="Jurgens J.A."/>
            <person name="Kallen N."/>
            <person name="Kersten P."/>
            <person name="Kohler A."/>
            <person name="Kuees U."/>
            <person name="Kumar T.K.A."/>
            <person name="Kuo A."/>
            <person name="LaButti K."/>
            <person name="Larrondo L.F."/>
            <person name="Lindquist E."/>
            <person name="Ling A."/>
            <person name="Lombard V."/>
            <person name="Lucas S."/>
            <person name="Lundell T."/>
            <person name="Martin R."/>
            <person name="McLaughlin D.J."/>
            <person name="Morgenstern I."/>
            <person name="Morin E."/>
            <person name="Murat C."/>
            <person name="Nagy L.G."/>
            <person name="Nolan M."/>
            <person name="Ohm R.A."/>
            <person name="Patyshakuliyeva A."/>
            <person name="Rokas A."/>
            <person name="Ruiz-Duenas F.J."/>
            <person name="Sabat G."/>
            <person name="Salamov A."/>
            <person name="Samejima M."/>
            <person name="Schmutz J."/>
            <person name="Slot J.C."/>
            <person name="St John F."/>
            <person name="Stenlid J."/>
            <person name="Sun H."/>
            <person name="Sun S."/>
            <person name="Syed K."/>
            <person name="Tsang A."/>
            <person name="Wiebenga A."/>
            <person name="Young D."/>
            <person name="Pisabarro A."/>
            <person name="Eastwood D.C."/>
            <person name="Martin F."/>
            <person name="Cullen D."/>
            <person name="Grigoriev I.V."/>
            <person name="Hibbett D.S."/>
        </authorList>
    </citation>
    <scope>NUCLEOTIDE SEQUENCE [LARGE SCALE GENOMIC DNA]</scope>
    <source>
        <strain evidence="6">RWD-64-598 SS2</strain>
    </source>
</reference>
<dbReference type="EMBL" id="JH711597">
    <property type="protein sequence ID" value="EIW73969.1"/>
    <property type="molecule type" value="Genomic_DNA"/>
</dbReference>
<dbReference type="AlphaFoldDB" id="R7SFV3"/>
<dbReference type="PANTHER" id="PTHR13878">
    <property type="entry name" value="GULONOLACTONE OXIDASE"/>
    <property type="match status" value="1"/>
</dbReference>
<evidence type="ECO:0000313" key="6">
    <source>
        <dbReference type="Proteomes" id="UP000053558"/>
    </source>
</evidence>
<sequence>MKPIVSALAAALFSSLLLPSFAVPQAQSRCRCTYDQPCWPSAAAFAALQTELSQPLLHPVPTAAQCYPSFYPSLSPAAAAQAAAQNCAGVVANYTDSRWRAGQPGSMQAPNWEAHVLGNGSIAACFADTGIEGWCAQGGVPVRAVDARTVRDVQAAVRFAGEHGLRMVVKNTGHDYVGRSAGAGALMVWTHHMKNISYDAAFVPEGGSANETLFYSAFTFSAGVQWFEAYAAAKAKGRLIVGGLSAGGSVGAAGGWIQGGGHSALSSTYGLGVDNAIQMTVVTANGTYLTVNKHQNSDLFWALRGGGGGTFGVVTSVTYRTYPSVPVVAAFFNVTSPTANRTLIQDLLTESYSMLPALADAGWGGYGHVANDTLQFFYMSPRASWAEANATWAPLFERVYNLSAAGALHVGGAFTVAHDDFYALYEQAFPDAEGENGGNVIMGSRLIPREVVERNNTEIARAVFDTPGMTWNFVAGGQVAKADPDSAAVNPAWRKALVHIVWLAAWEDGTSSEDLTRLAELVGAQSRAMAALTPGSGSYFNEASPFEDDFETTFFGRHYERLKAIKDEVDPGRLFVVRQGVGSEEWDGQLLCRV</sequence>
<evidence type="ECO:0000256" key="3">
    <source>
        <dbReference type="SAM" id="SignalP"/>
    </source>
</evidence>
<name>R7SFV3_CONPW</name>
<evidence type="ECO:0000313" key="5">
    <source>
        <dbReference type="EMBL" id="EIW73969.1"/>
    </source>
</evidence>
<protein>
    <submittedName>
        <fullName evidence="5">FAD-binding domain-containing protein</fullName>
    </submittedName>
</protein>
<dbReference type="InterPro" id="IPR036318">
    <property type="entry name" value="FAD-bd_PCMH-like_sf"/>
</dbReference>
<feature type="signal peptide" evidence="3">
    <location>
        <begin position="1"/>
        <end position="22"/>
    </location>
</feature>
<feature type="chain" id="PRO_5004444112" evidence="3">
    <location>
        <begin position="23"/>
        <end position="594"/>
    </location>
</feature>
<dbReference type="InterPro" id="IPR012951">
    <property type="entry name" value="BBE"/>
</dbReference>